<dbReference type="Pfam" id="PF00085">
    <property type="entry name" value="Thioredoxin"/>
    <property type="match status" value="1"/>
</dbReference>
<dbReference type="EMBL" id="NJGG01000003">
    <property type="protein sequence ID" value="OXL14432.1"/>
    <property type="molecule type" value="Genomic_DNA"/>
</dbReference>
<evidence type="ECO:0000313" key="3">
    <source>
        <dbReference type="Proteomes" id="UP000215188"/>
    </source>
</evidence>
<evidence type="ECO:0000313" key="2">
    <source>
        <dbReference type="EMBL" id="OXL14432.1"/>
    </source>
</evidence>
<reference evidence="2 3" key="1">
    <citation type="submission" date="2017-06" db="EMBL/GenBank/DDBJ databases">
        <title>Reclassification of a Polynucleobacter cosmopolitanus strain isolated from tropical Lake Victoria as Polynucleobacter victoriensis comb. nov.</title>
        <authorList>
            <person name="Hahn M.W."/>
        </authorList>
    </citation>
    <scope>NUCLEOTIDE SEQUENCE [LARGE SCALE GENOMIC DNA]</scope>
    <source>
        <strain evidence="2 3">MWH-MoIso2</strain>
    </source>
</reference>
<dbReference type="InterPro" id="IPR013766">
    <property type="entry name" value="Thioredoxin_domain"/>
</dbReference>
<organism evidence="2 3">
    <name type="scientific">Polynucleobacter cosmopolitanus</name>
    <dbReference type="NCBI Taxonomy" id="351345"/>
    <lineage>
        <taxon>Bacteria</taxon>
        <taxon>Pseudomonadati</taxon>
        <taxon>Pseudomonadota</taxon>
        <taxon>Betaproteobacteria</taxon>
        <taxon>Burkholderiales</taxon>
        <taxon>Burkholderiaceae</taxon>
        <taxon>Polynucleobacter</taxon>
    </lineage>
</organism>
<accession>A0A229FRH4</accession>
<evidence type="ECO:0000259" key="1">
    <source>
        <dbReference type="Pfam" id="PF00085"/>
    </source>
</evidence>
<dbReference type="AlphaFoldDB" id="A0A229FRH4"/>
<feature type="domain" description="Thioredoxin" evidence="1">
    <location>
        <begin position="3"/>
        <end position="71"/>
    </location>
</feature>
<dbReference type="OrthoDB" id="8521206at2"/>
<gene>
    <name evidence="2" type="ORF">AOC33_07870</name>
</gene>
<keyword evidence="3" id="KW-1185">Reference proteome</keyword>
<proteinExistence type="predicted"/>
<dbReference type="InterPro" id="IPR036249">
    <property type="entry name" value="Thioredoxin-like_sf"/>
</dbReference>
<dbReference type="RefSeq" id="WP_089516476.1">
    <property type="nucleotide sequence ID" value="NZ_NJGG01000003.1"/>
</dbReference>
<protein>
    <recommendedName>
        <fullName evidence="1">Thioredoxin domain-containing protein</fullName>
    </recommendedName>
</protein>
<comment type="caution">
    <text evidence="2">The sequence shown here is derived from an EMBL/GenBank/DDBJ whole genome shotgun (WGS) entry which is preliminary data.</text>
</comment>
<dbReference type="Proteomes" id="UP000215188">
    <property type="component" value="Unassembled WGS sequence"/>
</dbReference>
<name>A0A229FRH4_9BURK</name>
<sequence length="114" mass="12835">MTFSGKIEESGAIKILVVCADWCSVCRDYRATLSDLPEFDIKWIDINDFESLTEEIEIETFPTVIIVNKMDVLFFGPVEPNKNSLTSLLSAVKTTPSKTTHPELAFAIKTWFGK</sequence>
<dbReference type="Gene3D" id="3.40.30.10">
    <property type="entry name" value="Glutaredoxin"/>
    <property type="match status" value="1"/>
</dbReference>
<dbReference type="SUPFAM" id="SSF52833">
    <property type="entry name" value="Thioredoxin-like"/>
    <property type="match status" value="1"/>
</dbReference>